<gene>
    <name evidence="1" type="ORF">AMSG_11894</name>
</gene>
<dbReference type="RefSeq" id="XP_013757768.1">
    <property type="nucleotide sequence ID" value="XM_013902314.1"/>
</dbReference>
<protein>
    <submittedName>
        <fullName evidence="1">Uncharacterized protein</fullName>
    </submittedName>
</protein>
<accession>A0A0L0DBK2</accession>
<organism evidence="1 2">
    <name type="scientific">Thecamonas trahens ATCC 50062</name>
    <dbReference type="NCBI Taxonomy" id="461836"/>
    <lineage>
        <taxon>Eukaryota</taxon>
        <taxon>Apusozoa</taxon>
        <taxon>Apusomonadida</taxon>
        <taxon>Apusomonadidae</taxon>
        <taxon>Thecamonas</taxon>
    </lineage>
</organism>
<name>A0A0L0DBK2_THETB</name>
<evidence type="ECO:0000313" key="1">
    <source>
        <dbReference type="EMBL" id="KNC49605.1"/>
    </source>
</evidence>
<proteinExistence type="predicted"/>
<reference evidence="1 2" key="1">
    <citation type="submission" date="2010-05" db="EMBL/GenBank/DDBJ databases">
        <title>The Genome Sequence of Thecamonas trahens ATCC 50062.</title>
        <authorList>
            <consortium name="The Broad Institute Genome Sequencing Platform"/>
            <person name="Russ C."/>
            <person name="Cuomo C."/>
            <person name="Shea T."/>
            <person name="Young S.K."/>
            <person name="Zeng Q."/>
            <person name="Koehrsen M."/>
            <person name="Haas B."/>
            <person name="Borodovsky M."/>
            <person name="Guigo R."/>
            <person name="Alvarado L."/>
            <person name="Berlin A."/>
            <person name="Bochicchio J."/>
            <person name="Borenstein D."/>
            <person name="Chapman S."/>
            <person name="Chen Z."/>
            <person name="Freedman E."/>
            <person name="Gellesch M."/>
            <person name="Goldberg J."/>
            <person name="Griggs A."/>
            <person name="Gujja S."/>
            <person name="Heilman E."/>
            <person name="Heiman D."/>
            <person name="Hepburn T."/>
            <person name="Howarth C."/>
            <person name="Jen D."/>
            <person name="Larson L."/>
            <person name="Mehta T."/>
            <person name="Park D."/>
            <person name="Pearson M."/>
            <person name="Roberts A."/>
            <person name="Saif S."/>
            <person name="Shenoy N."/>
            <person name="Sisk P."/>
            <person name="Stolte C."/>
            <person name="Sykes S."/>
            <person name="Thomson T."/>
            <person name="Walk T."/>
            <person name="White J."/>
            <person name="Yandava C."/>
            <person name="Burger G."/>
            <person name="Gray M.W."/>
            <person name="Holland P.W.H."/>
            <person name="King N."/>
            <person name="Lang F.B.F."/>
            <person name="Roger A.J."/>
            <person name="Ruiz-Trillo I."/>
            <person name="Lander E."/>
            <person name="Nusbaum C."/>
        </authorList>
    </citation>
    <scope>NUCLEOTIDE SEQUENCE [LARGE SCALE GENOMIC DNA]</scope>
    <source>
        <strain evidence="1 2">ATCC 50062</strain>
    </source>
</reference>
<sequence>MHCIDNHPPRASDDEQAWAIIHHRYQHRSGENTCTASVTLDSRAHRRRGLGRPSQLWAHSQRHRGRRDTWHTLSTLGARGSRACEQALLVWAAHSPPSHSSASATLHQSWR</sequence>
<dbReference type="EMBL" id="GL349456">
    <property type="protein sequence ID" value="KNC49605.1"/>
    <property type="molecule type" value="Genomic_DNA"/>
</dbReference>
<dbReference type="AlphaFoldDB" id="A0A0L0DBK2"/>
<dbReference type="Proteomes" id="UP000054408">
    <property type="component" value="Unassembled WGS sequence"/>
</dbReference>
<dbReference type="GeneID" id="25569809"/>
<evidence type="ECO:0000313" key="2">
    <source>
        <dbReference type="Proteomes" id="UP000054408"/>
    </source>
</evidence>
<keyword evidence="2" id="KW-1185">Reference proteome</keyword>